<name>J9D2X5_EDHAE</name>
<dbReference type="InParanoid" id="J9D2X5"/>
<organism evidence="2 3">
    <name type="scientific">Edhazardia aedis (strain USNM 41457)</name>
    <name type="common">Microsporidian parasite</name>
    <dbReference type="NCBI Taxonomy" id="1003232"/>
    <lineage>
        <taxon>Eukaryota</taxon>
        <taxon>Fungi</taxon>
        <taxon>Fungi incertae sedis</taxon>
        <taxon>Microsporidia</taxon>
        <taxon>Edhazardia</taxon>
    </lineage>
</organism>
<keyword evidence="1" id="KW-0732">Signal</keyword>
<evidence type="ECO:0000313" key="3">
    <source>
        <dbReference type="Proteomes" id="UP000003163"/>
    </source>
</evidence>
<accession>J9D2X5</accession>
<keyword evidence="3" id="KW-1185">Reference proteome</keyword>
<feature type="chain" id="PRO_5003822785" evidence="1">
    <location>
        <begin position="23"/>
        <end position="258"/>
    </location>
</feature>
<gene>
    <name evidence="2" type="ORF">EDEG_03394</name>
</gene>
<dbReference type="AlphaFoldDB" id="J9D2X5"/>
<proteinExistence type="predicted"/>
<sequence length="258" mass="30614">MGANIIFFFAYFILMRIRSASIQKTCIEMKRKNLSKFRVSKRIKEKKTGRLCLCNLFHSNIDECYRKFILKYPERNEFTNYYLHYDLNKQNLVKNSENPTKNGFSYSIQEIENFSNINSLSNNIFPYKIATIYVSNKNYLLISKLIFLRGIEYDINDALLVYKCLCCGSYVDVLGSFKKPKNYLYYKFKYCLTNKKLKAHCHSSNIHTVFVDLNYMFGDEQNLSFYSEFYINIEKFKNAVGNQKINLSRAIYVSLSRY</sequence>
<evidence type="ECO:0000256" key="1">
    <source>
        <dbReference type="SAM" id="SignalP"/>
    </source>
</evidence>
<evidence type="ECO:0000313" key="2">
    <source>
        <dbReference type="EMBL" id="EJW02161.1"/>
    </source>
</evidence>
<reference evidence="3" key="2">
    <citation type="submission" date="2015-07" db="EMBL/GenBank/DDBJ databases">
        <title>Contrasting host-pathogen interactions and genome evolution in two generalist and specialist microsporidian pathogens of mosquitoes.</title>
        <authorList>
            <consortium name="The Broad Institute Genomics Platform"/>
            <consortium name="The Broad Institute Genome Sequencing Center for Infectious Disease"/>
            <person name="Cuomo C.A."/>
            <person name="Sanscrainte N.D."/>
            <person name="Goldberg J.M."/>
            <person name="Heiman D."/>
            <person name="Young S."/>
            <person name="Zeng Q."/>
            <person name="Becnel J.J."/>
            <person name="Birren B.W."/>
        </authorList>
    </citation>
    <scope>NUCLEOTIDE SEQUENCE [LARGE SCALE GENOMIC DNA]</scope>
    <source>
        <strain evidence="3">USNM 41457</strain>
    </source>
</reference>
<dbReference type="HOGENOM" id="CLU_1077791_0_0_1"/>
<comment type="caution">
    <text evidence="2">The sequence shown here is derived from an EMBL/GenBank/DDBJ whole genome shotgun (WGS) entry which is preliminary data.</text>
</comment>
<feature type="signal peptide" evidence="1">
    <location>
        <begin position="1"/>
        <end position="22"/>
    </location>
</feature>
<protein>
    <submittedName>
        <fullName evidence="2">Uncharacterized protein</fullName>
    </submittedName>
</protein>
<dbReference type="EMBL" id="AFBI03000086">
    <property type="protein sequence ID" value="EJW02161.1"/>
    <property type="molecule type" value="Genomic_DNA"/>
</dbReference>
<reference evidence="2 3" key="1">
    <citation type="submission" date="2011-08" db="EMBL/GenBank/DDBJ databases">
        <authorList>
            <person name="Liu Z.J."/>
            <person name="Shi F.L."/>
            <person name="Lu J.Q."/>
            <person name="Li M."/>
            <person name="Wang Z.L."/>
        </authorList>
    </citation>
    <scope>NUCLEOTIDE SEQUENCE [LARGE SCALE GENOMIC DNA]</scope>
    <source>
        <strain evidence="2 3">USNM 41457</strain>
    </source>
</reference>
<dbReference type="VEuPathDB" id="MicrosporidiaDB:EDEG_03394"/>
<dbReference type="Proteomes" id="UP000003163">
    <property type="component" value="Unassembled WGS sequence"/>
</dbReference>